<reference evidence="1 2" key="1">
    <citation type="journal article" date="2021" name="Microorganisms">
        <title>The Ever-Expanding Pseudomonas Genus: Description of 43 New Species and Partition of the Pseudomonas putida Group.</title>
        <authorList>
            <person name="Girard L."/>
            <person name="Lood C."/>
            <person name="Hofte M."/>
            <person name="Vandamme P."/>
            <person name="Rokni-Zadeh H."/>
            <person name="van Noort V."/>
            <person name="Lavigne R."/>
            <person name="De Mot R."/>
        </authorList>
    </citation>
    <scope>NUCLEOTIDE SEQUENCE [LARGE SCALE GENOMIC DNA]</scope>
    <source>
        <strain evidence="1 2">SWRI17</strain>
    </source>
</reference>
<evidence type="ECO:0000313" key="2">
    <source>
        <dbReference type="Proteomes" id="UP000824066"/>
    </source>
</evidence>
<evidence type="ECO:0000313" key="1">
    <source>
        <dbReference type="EMBL" id="QXI55535.1"/>
    </source>
</evidence>
<organism evidence="1 2">
    <name type="scientific">Pseudomonas canavaninivorans</name>
    <dbReference type="NCBI Taxonomy" id="2842348"/>
    <lineage>
        <taxon>Bacteria</taxon>
        <taxon>Pseudomonadati</taxon>
        <taxon>Pseudomonadota</taxon>
        <taxon>Gammaproteobacteria</taxon>
        <taxon>Pseudomonadales</taxon>
        <taxon>Pseudomonadaceae</taxon>
        <taxon>Pseudomonas</taxon>
    </lineage>
</organism>
<sequence length="123" mass="13929">MEVELYRASDGSHLGSFSHETGLQVGPIQKIVNLKSEGSTGLKIRLDWYDKRTELGEGKEYSRDMGGDIPAITALGLGSEPRIYDGGFDVLEEWIPLLQPFFNHSIAPEQFDYQISFRYRSAW</sequence>
<dbReference type="InterPro" id="IPR003063">
    <property type="entry name" value="Cloacn_immnty_fam"/>
</dbReference>
<proteinExistence type="predicted"/>
<dbReference type="Proteomes" id="UP000824066">
    <property type="component" value="Chromosome"/>
</dbReference>
<name>A0ABX8QJX4_PSECO</name>
<protein>
    <submittedName>
        <fullName evidence="1">Uncharacterized protein</fullName>
    </submittedName>
</protein>
<dbReference type="RefSeq" id="WP_217861679.1">
    <property type="nucleotide sequence ID" value="NZ_CP077080.1"/>
</dbReference>
<dbReference type="EMBL" id="CP077080">
    <property type="protein sequence ID" value="QXI55535.1"/>
    <property type="molecule type" value="Genomic_DNA"/>
</dbReference>
<keyword evidence="2" id="KW-1185">Reference proteome</keyword>
<dbReference type="Pfam" id="PF03513">
    <property type="entry name" value="Cloacin_immun"/>
    <property type="match status" value="1"/>
</dbReference>
<accession>A0ABX8QJX4</accession>
<gene>
    <name evidence="1" type="ORF">KSS97_11560</name>
</gene>